<organism evidence="2 3">
    <name type="scientific">Mikania micrantha</name>
    <name type="common">bitter vine</name>
    <dbReference type="NCBI Taxonomy" id="192012"/>
    <lineage>
        <taxon>Eukaryota</taxon>
        <taxon>Viridiplantae</taxon>
        <taxon>Streptophyta</taxon>
        <taxon>Embryophyta</taxon>
        <taxon>Tracheophyta</taxon>
        <taxon>Spermatophyta</taxon>
        <taxon>Magnoliopsida</taxon>
        <taxon>eudicotyledons</taxon>
        <taxon>Gunneridae</taxon>
        <taxon>Pentapetalae</taxon>
        <taxon>asterids</taxon>
        <taxon>campanulids</taxon>
        <taxon>Asterales</taxon>
        <taxon>Asteraceae</taxon>
        <taxon>Asteroideae</taxon>
        <taxon>Heliantheae alliance</taxon>
        <taxon>Eupatorieae</taxon>
        <taxon>Mikania</taxon>
    </lineage>
</organism>
<keyword evidence="1" id="KW-0812">Transmembrane</keyword>
<dbReference type="Proteomes" id="UP000326396">
    <property type="component" value="Linkage Group LG16"/>
</dbReference>
<comment type="caution">
    <text evidence="2">The sequence shown here is derived from an EMBL/GenBank/DDBJ whole genome shotgun (WGS) entry which is preliminary data.</text>
</comment>
<name>A0A5N6NX03_9ASTR</name>
<feature type="transmembrane region" description="Helical" evidence="1">
    <location>
        <begin position="20"/>
        <end position="41"/>
    </location>
</feature>
<accession>A0A5N6NX03</accession>
<feature type="transmembrane region" description="Helical" evidence="1">
    <location>
        <begin position="53"/>
        <end position="71"/>
    </location>
</feature>
<dbReference type="EMBL" id="SZYD01000008">
    <property type="protein sequence ID" value="KAD5508226.1"/>
    <property type="molecule type" value="Genomic_DNA"/>
</dbReference>
<reference evidence="2 3" key="1">
    <citation type="submission" date="2019-05" db="EMBL/GenBank/DDBJ databases">
        <title>Mikania micrantha, genome provides insights into the molecular mechanism of rapid growth.</title>
        <authorList>
            <person name="Liu B."/>
        </authorList>
    </citation>
    <scope>NUCLEOTIDE SEQUENCE [LARGE SCALE GENOMIC DNA]</scope>
    <source>
        <strain evidence="2">NLD-2019</strain>
        <tissue evidence="2">Leaf</tissue>
    </source>
</reference>
<keyword evidence="3" id="KW-1185">Reference proteome</keyword>
<evidence type="ECO:0000313" key="3">
    <source>
        <dbReference type="Proteomes" id="UP000326396"/>
    </source>
</evidence>
<protein>
    <submittedName>
        <fullName evidence="2">Uncharacterized protein</fullName>
    </submittedName>
</protein>
<proteinExistence type="predicted"/>
<evidence type="ECO:0000313" key="2">
    <source>
        <dbReference type="EMBL" id="KAD5508226.1"/>
    </source>
</evidence>
<evidence type="ECO:0000256" key="1">
    <source>
        <dbReference type="SAM" id="Phobius"/>
    </source>
</evidence>
<gene>
    <name evidence="2" type="ORF">E3N88_15929</name>
</gene>
<sequence length="166" mass="19196">MNFMIDLRFLLLPLANLLFPHYTSDIIIIVVLLHVSIKVPVTLQLPTSSLPHFRALDLSVTVTICFLCLIFKSTIPYFWIVYFILVLFLSPWDDMLLRLLKTVVWWLFHSLRSIHVHEAVCILNGNHDEEEAQLGVDRHVELNGDIESDENSLVIDVDDDIEIETD</sequence>
<keyword evidence="1" id="KW-0472">Membrane</keyword>
<dbReference type="AlphaFoldDB" id="A0A5N6NX03"/>
<dbReference type="OrthoDB" id="1741343at2759"/>
<keyword evidence="1" id="KW-1133">Transmembrane helix</keyword>